<dbReference type="InterPro" id="IPR036291">
    <property type="entry name" value="NAD(P)-bd_dom_sf"/>
</dbReference>
<dbReference type="PANTHER" id="PTHR43544:SF12">
    <property type="entry name" value="NAD(P)-BINDING ROSSMANN-FOLD SUPERFAMILY PROTEIN"/>
    <property type="match status" value="1"/>
</dbReference>
<dbReference type="SUPFAM" id="SSF51735">
    <property type="entry name" value="NAD(P)-binding Rossmann-fold domains"/>
    <property type="match status" value="1"/>
</dbReference>
<dbReference type="EMBL" id="BMXE01000001">
    <property type="protein sequence ID" value="GHB18037.1"/>
    <property type="molecule type" value="Genomic_DNA"/>
</dbReference>
<evidence type="ECO:0000313" key="2">
    <source>
        <dbReference type="Proteomes" id="UP000637980"/>
    </source>
</evidence>
<dbReference type="Gene3D" id="3.40.50.720">
    <property type="entry name" value="NAD(P)-binding Rossmann-like Domain"/>
    <property type="match status" value="1"/>
</dbReference>
<dbReference type="InterPro" id="IPR051468">
    <property type="entry name" value="Fungal_SecMetab_SDRs"/>
</dbReference>
<dbReference type="Proteomes" id="UP000637980">
    <property type="component" value="Unassembled WGS sequence"/>
</dbReference>
<keyword evidence="2" id="KW-1185">Reference proteome</keyword>
<dbReference type="RefSeq" id="WP_189434604.1">
    <property type="nucleotide sequence ID" value="NZ_BMXE01000001.1"/>
</dbReference>
<protein>
    <submittedName>
        <fullName evidence="1">SDR family oxidoreductase</fullName>
    </submittedName>
</protein>
<reference evidence="2" key="1">
    <citation type="journal article" date="2019" name="Int. J. Syst. Evol. Microbiol.">
        <title>The Global Catalogue of Microorganisms (GCM) 10K type strain sequencing project: providing services to taxonomists for standard genome sequencing and annotation.</title>
        <authorList>
            <consortium name="The Broad Institute Genomics Platform"/>
            <consortium name="The Broad Institute Genome Sequencing Center for Infectious Disease"/>
            <person name="Wu L."/>
            <person name="Ma J."/>
        </authorList>
    </citation>
    <scope>NUCLEOTIDE SEQUENCE [LARGE SCALE GENOMIC DNA]</scope>
    <source>
        <strain evidence="2">KCTC 12861</strain>
    </source>
</reference>
<proteinExistence type="predicted"/>
<name>A0ABQ3E1H7_9HYPH</name>
<organism evidence="1 2">
    <name type="scientific">Pseudovibrio japonicus</name>
    <dbReference type="NCBI Taxonomy" id="366534"/>
    <lineage>
        <taxon>Bacteria</taxon>
        <taxon>Pseudomonadati</taxon>
        <taxon>Pseudomonadota</taxon>
        <taxon>Alphaproteobacteria</taxon>
        <taxon>Hyphomicrobiales</taxon>
        <taxon>Stappiaceae</taxon>
        <taxon>Pseudovibrio</taxon>
    </lineage>
</organism>
<dbReference type="InterPro" id="IPR002347">
    <property type="entry name" value="SDR_fam"/>
</dbReference>
<dbReference type="PANTHER" id="PTHR43544">
    <property type="entry name" value="SHORT-CHAIN DEHYDROGENASE/REDUCTASE"/>
    <property type="match status" value="1"/>
</dbReference>
<comment type="caution">
    <text evidence="1">The sequence shown here is derived from an EMBL/GenBank/DDBJ whole genome shotgun (WGS) entry which is preliminary data.</text>
</comment>
<gene>
    <name evidence="1" type="primary">csgA</name>
    <name evidence="1" type="ORF">GCM10007094_02180</name>
</gene>
<dbReference type="Pfam" id="PF00106">
    <property type="entry name" value="adh_short"/>
    <property type="match status" value="1"/>
</dbReference>
<dbReference type="CDD" id="cd05325">
    <property type="entry name" value="carb_red_sniffer_like_SDR_c"/>
    <property type="match status" value="1"/>
</dbReference>
<evidence type="ECO:0000313" key="1">
    <source>
        <dbReference type="EMBL" id="GHB18037.1"/>
    </source>
</evidence>
<dbReference type="PRINTS" id="PR00081">
    <property type="entry name" value="GDHRDH"/>
</dbReference>
<accession>A0ABQ3E1H7</accession>
<sequence length="243" mass="26380">MPFSPQRIAVFGASGAIGTAFVHECLDRFETAKVFCFARSPDRIPVHDRVESHDLSLNDLEGLKARAEALKASGGLDLIFVATGQLHSPTAKPEKTIRSLSISGMEETFHTNTVLPAMIMKYFLPLLPKQQKGVFAAISARVGSISDNSLGGWYSYRASKAALNMLIRCAAIELQRTHQNSVVIGVHPGTVDSELSKPFQRGLPEGQLMRPVKSAALLLDVINKVDQSQTGRCFAYDGTEIAP</sequence>